<dbReference type="GO" id="GO:0015658">
    <property type="term" value="F:branched-chain amino acid transmembrane transporter activity"/>
    <property type="evidence" value="ECO:0007669"/>
    <property type="project" value="TreeGrafter"/>
</dbReference>
<sequence length="170" mass="18557">VKNIYTSYDLSQVLFGVSFVVKQGQCVSLIGRNGVGKTTTMRSIINLTPPSQGSITLDGINITRVPTHKIAKLGIAFVPEERQIFPELSVWENLDIARKVPPGGESVWSEEEVYDLFPDLKDIQNRLGGVLSGGQQQMLTIARGLMGNPKLLILDEPSEGLAPKVVETLL</sequence>
<dbReference type="GO" id="GO:0016887">
    <property type="term" value="F:ATP hydrolysis activity"/>
    <property type="evidence" value="ECO:0007669"/>
    <property type="project" value="InterPro"/>
</dbReference>
<dbReference type="GO" id="GO:0015807">
    <property type="term" value="P:L-amino acid transport"/>
    <property type="evidence" value="ECO:0007669"/>
    <property type="project" value="TreeGrafter"/>
</dbReference>
<evidence type="ECO:0000256" key="1">
    <source>
        <dbReference type="ARBA" id="ARBA00005417"/>
    </source>
</evidence>
<protein>
    <recommendedName>
        <fullName evidence="4">ABC transporter domain-containing protein</fullName>
    </recommendedName>
</protein>
<dbReference type="CDD" id="cd03224">
    <property type="entry name" value="ABC_TM1139_LivF_branched"/>
    <property type="match status" value="1"/>
</dbReference>
<dbReference type="PROSITE" id="PS50893">
    <property type="entry name" value="ABC_TRANSPORTER_2"/>
    <property type="match status" value="1"/>
</dbReference>
<gene>
    <name evidence="5" type="ORF">METZ01_LOCUS258271</name>
</gene>
<dbReference type="SUPFAM" id="SSF52540">
    <property type="entry name" value="P-loop containing nucleoside triphosphate hydrolases"/>
    <property type="match status" value="1"/>
</dbReference>
<keyword evidence="2" id="KW-0813">Transport</keyword>
<dbReference type="InterPro" id="IPR027417">
    <property type="entry name" value="P-loop_NTPase"/>
</dbReference>
<evidence type="ECO:0000256" key="3">
    <source>
        <dbReference type="ARBA" id="ARBA00022970"/>
    </source>
</evidence>
<dbReference type="Gene3D" id="3.40.50.300">
    <property type="entry name" value="P-loop containing nucleotide triphosphate hydrolases"/>
    <property type="match status" value="1"/>
</dbReference>
<dbReference type="InterPro" id="IPR052156">
    <property type="entry name" value="BCAA_Transport_ATP-bd_LivF"/>
</dbReference>
<evidence type="ECO:0000256" key="2">
    <source>
        <dbReference type="ARBA" id="ARBA00022448"/>
    </source>
</evidence>
<dbReference type="EMBL" id="UINC01070909">
    <property type="protein sequence ID" value="SVC05417.1"/>
    <property type="molecule type" value="Genomic_DNA"/>
</dbReference>
<reference evidence="5" key="1">
    <citation type="submission" date="2018-05" db="EMBL/GenBank/DDBJ databases">
        <authorList>
            <person name="Lanie J.A."/>
            <person name="Ng W.-L."/>
            <person name="Kazmierczak K.M."/>
            <person name="Andrzejewski T.M."/>
            <person name="Davidsen T.M."/>
            <person name="Wayne K.J."/>
            <person name="Tettelin H."/>
            <person name="Glass J.I."/>
            <person name="Rusch D."/>
            <person name="Podicherti R."/>
            <person name="Tsui H.-C.T."/>
            <person name="Winkler M.E."/>
        </authorList>
    </citation>
    <scope>NUCLEOTIDE SEQUENCE</scope>
</reference>
<accession>A0A382J1Y7</accession>
<dbReference type="GO" id="GO:0005524">
    <property type="term" value="F:ATP binding"/>
    <property type="evidence" value="ECO:0007669"/>
    <property type="project" value="InterPro"/>
</dbReference>
<dbReference type="InterPro" id="IPR003439">
    <property type="entry name" value="ABC_transporter-like_ATP-bd"/>
</dbReference>
<feature type="non-terminal residue" evidence="5">
    <location>
        <position position="1"/>
    </location>
</feature>
<dbReference type="PROSITE" id="PS00211">
    <property type="entry name" value="ABC_TRANSPORTER_1"/>
    <property type="match status" value="1"/>
</dbReference>
<proteinExistence type="inferred from homology"/>
<dbReference type="Pfam" id="PF00005">
    <property type="entry name" value="ABC_tran"/>
    <property type="match status" value="1"/>
</dbReference>
<dbReference type="PANTHER" id="PTHR43820">
    <property type="entry name" value="HIGH-AFFINITY BRANCHED-CHAIN AMINO ACID TRANSPORT ATP-BINDING PROTEIN LIVF"/>
    <property type="match status" value="1"/>
</dbReference>
<feature type="domain" description="ABC transporter" evidence="4">
    <location>
        <begin position="1"/>
        <end position="170"/>
    </location>
</feature>
<comment type="similarity">
    <text evidence="1">Belongs to the ABC transporter superfamily.</text>
</comment>
<evidence type="ECO:0000313" key="5">
    <source>
        <dbReference type="EMBL" id="SVC05417.1"/>
    </source>
</evidence>
<evidence type="ECO:0000259" key="4">
    <source>
        <dbReference type="PROSITE" id="PS50893"/>
    </source>
</evidence>
<name>A0A382J1Y7_9ZZZZ</name>
<dbReference type="PANTHER" id="PTHR43820:SF2">
    <property type="entry name" value="ABC TRANSPORTER ATP-BINDING PROTEIN"/>
    <property type="match status" value="1"/>
</dbReference>
<dbReference type="AlphaFoldDB" id="A0A382J1Y7"/>
<dbReference type="InterPro" id="IPR017871">
    <property type="entry name" value="ABC_transporter-like_CS"/>
</dbReference>
<organism evidence="5">
    <name type="scientific">marine metagenome</name>
    <dbReference type="NCBI Taxonomy" id="408172"/>
    <lineage>
        <taxon>unclassified sequences</taxon>
        <taxon>metagenomes</taxon>
        <taxon>ecological metagenomes</taxon>
    </lineage>
</organism>
<keyword evidence="3" id="KW-0029">Amino-acid transport</keyword>